<comment type="caution">
    <text evidence="4">The sequence shown here is derived from an EMBL/GenBank/DDBJ whole genome shotgun (WGS) entry which is preliminary data.</text>
</comment>
<reference evidence="5" key="1">
    <citation type="journal article" date="2019" name="Int. J. Syst. Evol. Microbiol.">
        <title>The Global Catalogue of Microorganisms (GCM) 10K type strain sequencing project: providing services to taxonomists for standard genome sequencing and annotation.</title>
        <authorList>
            <consortium name="The Broad Institute Genomics Platform"/>
            <consortium name="The Broad Institute Genome Sequencing Center for Infectious Disease"/>
            <person name="Wu L."/>
            <person name="Ma J."/>
        </authorList>
    </citation>
    <scope>NUCLEOTIDE SEQUENCE [LARGE SCALE GENOMIC DNA]</scope>
    <source>
        <strain evidence="5">JCM 18126</strain>
    </source>
</reference>
<evidence type="ECO:0000313" key="4">
    <source>
        <dbReference type="EMBL" id="GAA4962028.1"/>
    </source>
</evidence>
<keyword evidence="1 2" id="KW-0732">Signal</keyword>
<dbReference type="Pfam" id="PF00497">
    <property type="entry name" value="SBP_bac_3"/>
    <property type="match status" value="1"/>
</dbReference>
<dbReference type="PANTHER" id="PTHR35936:SF17">
    <property type="entry name" value="ARGININE-BINDING EXTRACELLULAR PROTEIN ARTP"/>
    <property type="match status" value="1"/>
</dbReference>
<dbReference type="PROSITE" id="PS51257">
    <property type="entry name" value="PROKAR_LIPOPROTEIN"/>
    <property type="match status" value="1"/>
</dbReference>
<dbReference type="InterPro" id="IPR001638">
    <property type="entry name" value="Solute-binding_3/MltF_N"/>
</dbReference>
<gene>
    <name evidence="4" type="ORF">GCM10023225_01980</name>
</gene>
<evidence type="ECO:0000256" key="1">
    <source>
        <dbReference type="ARBA" id="ARBA00022729"/>
    </source>
</evidence>
<dbReference type="Proteomes" id="UP001501195">
    <property type="component" value="Unassembled WGS sequence"/>
</dbReference>
<feature type="signal peptide" evidence="2">
    <location>
        <begin position="1"/>
        <end position="22"/>
    </location>
</feature>
<proteinExistence type="predicted"/>
<evidence type="ECO:0000259" key="3">
    <source>
        <dbReference type="SMART" id="SM00062"/>
    </source>
</evidence>
<protein>
    <submittedName>
        <fullName evidence="4">ABC transporter substrate-binding protein</fullName>
    </submittedName>
</protein>
<sequence length="302" mass="30863">MVHRRPSLLSCGVLAVTALALGACGSDSLSGSSGSSGSSSSAPATASADSALHDALPQSVQDSGVLRVGTNAEYAPNEFLEGSEIKGMDIDVMNAVAAKLGVEVEYSNASFDTLIIGVTSNRYDAAISSFTITDERKQQVNMVQYFNAGTQWVTAEGNPAGVDPDDACGKKVSVQAGTTQSEEDLPARQQACTDAGKPAIDVQVFDSQEDATAAVVSGRVDAMLADSPVAAYAVQQTGDALELAGDIYDAAPYGIVVPKEQTATADAISQALTQLAEEGGYEAALAGWGAQDGAVDSFPVNP</sequence>
<dbReference type="EMBL" id="BAABIL010000014">
    <property type="protein sequence ID" value="GAA4962028.1"/>
    <property type="molecule type" value="Genomic_DNA"/>
</dbReference>
<dbReference type="RefSeq" id="WP_345710432.1">
    <property type="nucleotide sequence ID" value="NZ_BAABIL010000014.1"/>
</dbReference>
<organism evidence="4 5">
    <name type="scientific">Kineococcus glutinatus</name>
    <dbReference type="NCBI Taxonomy" id="1070872"/>
    <lineage>
        <taxon>Bacteria</taxon>
        <taxon>Bacillati</taxon>
        <taxon>Actinomycetota</taxon>
        <taxon>Actinomycetes</taxon>
        <taxon>Kineosporiales</taxon>
        <taxon>Kineosporiaceae</taxon>
        <taxon>Kineococcus</taxon>
    </lineage>
</organism>
<dbReference type="PANTHER" id="PTHR35936">
    <property type="entry name" value="MEMBRANE-BOUND LYTIC MUREIN TRANSGLYCOSYLASE F"/>
    <property type="match status" value="1"/>
</dbReference>
<evidence type="ECO:0000256" key="2">
    <source>
        <dbReference type="SAM" id="SignalP"/>
    </source>
</evidence>
<name>A0ABP9H4F2_9ACTN</name>
<evidence type="ECO:0000313" key="5">
    <source>
        <dbReference type="Proteomes" id="UP001501195"/>
    </source>
</evidence>
<keyword evidence="5" id="KW-1185">Reference proteome</keyword>
<feature type="domain" description="Solute-binding protein family 3/N-terminal" evidence="3">
    <location>
        <begin position="65"/>
        <end position="292"/>
    </location>
</feature>
<feature type="chain" id="PRO_5045982512" evidence="2">
    <location>
        <begin position="23"/>
        <end position="302"/>
    </location>
</feature>
<accession>A0ABP9H4F2</accession>
<dbReference type="SUPFAM" id="SSF53850">
    <property type="entry name" value="Periplasmic binding protein-like II"/>
    <property type="match status" value="1"/>
</dbReference>
<dbReference type="Gene3D" id="3.40.190.10">
    <property type="entry name" value="Periplasmic binding protein-like II"/>
    <property type="match status" value="2"/>
</dbReference>
<dbReference type="CDD" id="cd01004">
    <property type="entry name" value="PBP2_MidA_like"/>
    <property type="match status" value="1"/>
</dbReference>
<dbReference type="SMART" id="SM00062">
    <property type="entry name" value="PBPb"/>
    <property type="match status" value="1"/>
</dbReference>